<feature type="compositionally biased region" description="Polar residues" evidence="1">
    <location>
        <begin position="1"/>
        <end position="12"/>
    </location>
</feature>
<dbReference type="Proteomes" id="UP001498771">
    <property type="component" value="Unassembled WGS sequence"/>
</dbReference>
<dbReference type="RefSeq" id="XP_064766185.1">
    <property type="nucleotide sequence ID" value="XM_064915452.1"/>
</dbReference>
<organism evidence="2 3">
    <name type="scientific">Myxozyma melibiosi</name>
    <dbReference type="NCBI Taxonomy" id="54550"/>
    <lineage>
        <taxon>Eukaryota</taxon>
        <taxon>Fungi</taxon>
        <taxon>Dikarya</taxon>
        <taxon>Ascomycota</taxon>
        <taxon>Saccharomycotina</taxon>
        <taxon>Lipomycetes</taxon>
        <taxon>Lipomycetales</taxon>
        <taxon>Lipomycetaceae</taxon>
        <taxon>Myxozyma</taxon>
    </lineage>
</organism>
<name>A0ABR1EZW7_9ASCO</name>
<reference evidence="2 3" key="1">
    <citation type="submission" date="2024-03" db="EMBL/GenBank/DDBJ databases">
        <title>Genome-scale model development and genomic sequencing of the oleaginous clade Lipomyces.</title>
        <authorList>
            <consortium name="Lawrence Berkeley National Laboratory"/>
            <person name="Czajka J.J."/>
            <person name="Han Y."/>
            <person name="Kim J."/>
            <person name="Mondo S.J."/>
            <person name="Hofstad B.A."/>
            <person name="Robles A."/>
            <person name="Haridas S."/>
            <person name="Riley R."/>
            <person name="LaButti K."/>
            <person name="Pangilinan J."/>
            <person name="Andreopoulos W."/>
            <person name="Lipzen A."/>
            <person name="Yan J."/>
            <person name="Wang M."/>
            <person name="Ng V."/>
            <person name="Grigoriev I.V."/>
            <person name="Spatafora J.W."/>
            <person name="Magnuson J.K."/>
            <person name="Baker S.E."/>
            <person name="Pomraning K.R."/>
        </authorList>
    </citation>
    <scope>NUCLEOTIDE SEQUENCE [LARGE SCALE GENOMIC DNA]</scope>
    <source>
        <strain evidence="2 3">Phaff 52-87</strain>
    </source>
</reference>
<evidence type="ECO:0000313" key="2">
    <source>
        <dbReference type="EMBL" id="KAK7203152.1"/>
    </source>
</evidence>
<feature type="compositionally biased region" description="Basic and acidic residues" evidence="1">
    <location>
        <begin position="42"/>
        <end position="51"/>
    </location>
</feature>
<dbReference type="EMBL" id="JBBJBU010000013">
    <property type="protein sequence ID" value="KAK7203152.1"/>
    <property type="molecule type" value="Genomic_DNA"/>
</dbReference>
<evidence type="ECO:0000313" key="3">
    <source>
        <dbReference type="Proteomes" id="UP001498771"/>
    </source>
</evidence>
<dbReference type="GeneID" id="90040964"/>
<feature type="region of interest" description="Disordered" evidence="1">
    <location>
        <begin position="307"/>
        <end position="327"/>
    </location>
</feature>
<dbReference type="Gene3D" id="6.10.280.230">
    <property type="match status" value="1"/>
</dbReference>
<gene>
    <name evidence="2" type="ORF">BZA70DRAFT_83296</name>
</gene>
<proteinExistence type="predicted"/>
<comment type="caution">
    <text evidence="2">The sequence shown here is derived from an EMBL/GenBank/DDBJ whole genome shotgun (WGS) entry which is preliminary data.</text>
</comment>
<evidence type="ECO:0008006" key="4">
    <source>
        <dbReference type="Google" id="ProtNLM"/>
    </source>
</evidence>
<accession>A0ABR1EZW7</accession>
<protein>
    <recommendedName>
        <fullName evidence="4">Peroxin 20</fullName>
    </recommendedName>
</protein>
<feature type="compositionally biased region" description="Low complexity" evidence="1">
    <location>
        <begin position="28"/>
        <end position="41"/>
    </location>
</feature>
<sequence length="327" mass="36390">MDASCGPSTPLTALQKHAGADRSLQQDRFGSSSSSSSAAGFRSRDQQHDGQAHALDAQFSSFVAQQGGNPDLVAREFSHLSIAQQQQQQQQRHLQAIFEQEQAQFHHQQQQHPQQSMESWHQDFMQFLEQPAPALSQQQPIMSSQQQPMTTPTPYMPTFSAMPTTGMYNNFAYNNTEQAYEPAHLQQQQQKVFDDAFDQIEQETATTTSSQTVQDEPVQTAKPEVDDDDDGLSAVAGDLLQSLRDNQSQKFKESTFLALMRRLRDKEVVVQGNKMVESIADPAAANEKMGMEGMEAGADYMPFSAAEETGREAGAQGFRRGAWEESF</sequence>
<feature type="region of interest" description="Disordered" evidence="1">
    <location>
        <begin position="204"/>
        <end position="230"/>
    </location>
</feature>
<evidence type="ECO:0000256" key="1">
    <source>
        <dbReference type="SAM" id="MobiDB-lite"/>
    </source>
</evidence>
<feature type="region of interest" description="Disordered" evidence="1">
    <location>
        <begin position="1"/>
        <end position="55"/>
    </location>
</feature>
<keyword evidence="3" id="KW-1185">Reference proteome</keyword>